<dbReference type="InterPro" id="IPR011066">
    <property type="entry name" value="MscS_channel_C_sf"/>
</dbReference>
<dbReference type="eggNOG" id="COG0668">
    <property type="taxonomic scope" value="Bacteria"/>
</dbReference>
<feature type="domain" description="Mechanosensitive ion channel MscS" evidence="8">
    <location>
        <begin position="371"/>
        <end position="435"/>
    </location>
</feature>
<feature type="transmembrane region" description="Helical" evidence="7">
    <location>
        <begin position="15"/>
        <end position="41"/>
    </location>
</feature>
<dbReference type="InterPro" id="IPR045276">
    <property type="entry name" value="YbiO_bact"/>
</dbReference>
<evidence type="ECO:0000259" key="9">
    <source>
        <dbReference type="Pfam" id="PF21088"/>
    </source>
</evidence>
<dbReference type="InterPro" id="IPR023408">
    <property type="entry name" value="MscS_beta-dom_sf"/>
</dbReference>
<dbReference type="InterPro" id="IPR049142">
    <property type="entry name" value="MS_channel_1st"/>
</dbReference>
<dbReference type="STRING" id="502025.Hoch_1188"/>
<dbReference type="GO" id="GO:0005886">
    <property type="term" value="C:plasma membrane"/>
    <property type="evidence" value="ECO:0007669"/>
    <property type="project" value="UniProtKB-SubCell"/>
</dbReference>
<dbReference type="OrthoDB" id="9784565at2"/>
<keyword evidence="6 7" id="KW-0472">Membrane</keyword>
<dbReference type="SUPFAM" id="SSF82861">
    <property type="entry name" value="Mechanosensitive channel protein MscS (YggB), transmembrane region"/>
    <property type="match status" value="1"/>
</dbReference>
<evidence type="ECO:0000313" key="10">
    <source>
        <dbReference type="EMBL" id="ACY13755.1"/>
    </source>
</evidence>
<dbReference type="InterPro" id="IPR006685">
    <property type="entry name" value="MscS_channel_2nd"/>
</dbReference>
<keyword evidence="5 7" id="KW-1133">Transmembrane helix</keyword>
<dbReference type="KEGG" id="hoh:Hoch_1188"/>
<evidence type="ECO:0000256" key="2">
    <source>
        <dbReference type="ARBA" id="ARBA00008017"/>
    </source>
</evidence>
<feature type="transmembrane region" description="Helical" evidence="7">
    <location>
        <begin position="163"/>
        <end position="183"/>
    </location>
</feature>
<dbReference type="SUPFAM" id="SSF82689">
    <property type="entry name" value="Mechanosensitive channel protein MscS (YggB), C-terminal domain"/>
    <property type="match status" value="1"/>
</dbReference>
<evidence type="ECO:0000256" key="1">
    <source>
        <dbReference type="ARBA" id="ARBA00004651"/>
    </source>
</evidence>
<dbReference type="InterPro" id="IPR011014">
    <property type="entry name" value="MscS_channel_TM-2"/>
</dbReference>
<dbReference type="HOGENOM" id="CLU_036700_0_0_7"/>
<dbReference type="AlphaFoldDB" id="D0LS58"/>
<dbReference type="RefSeq" id="WP_012826366.1">
    <property type="nucleotide sequence ID" value="NC_013440.1"/>
</dbReference>
<keyword evidence="11" id="KW-1185">Reference proteome</keyword>
<feature type="transmembrane region" description="Helical" evidence="7">
    <location>
        <begin position="62"/>
        <end position="87"/>
    </location>
</feature>
<dbReference type="SUPFAM" id="SSF50182">
    <property type="entry name" value="Sm-like ribonucleoproteins"/>
    <property type="match status" value="1"/>
</dbReference>
<keyword evidence="3" id="KW-1003">Cell membrane</keyword>
<feature type="transmembrane region" description="Helical" evidence="7">
    <location>
        <begin position="322"/>
        <end position="343"/>
    </location>
</feature>
<dbReference type="Gene3D" id="1.10.287.1260">
    <property type="match status" value="1"/>
</dbReference>
<dbReference type="PANTHER" id="PTHR30460">
    <property type="entry name" value="MODERATE CONDUCTANCE MECHANOSENSITIVE CHANNEL YBIO"/>
    <property type="match status" value="1"/>
</dbReference>
<dbReference type="Gene3D" id="2.30.30.60">
    <property type="match status" value="1"/>
</dbReference>
<evidence type="ECO:0000256" key="6">
    <source>
        <dbReference type="ARBA" id="ARBA00023136"/>
    </source>
</evidence>
<comment type="similarity">
    <text evidence="2">Belongs to the MscS (TC 1.A.23) family.</text>
</comment>
<organism evidence="10 11">
    <name type="scientific">Haliangium ochraceum (strain DSM 14365 / JCM 11303 / SMP-2)</name>
    <dbReference type="NCBI Taxonomy" id="502025"/>
    <lineage>
        <taxon>Bacteria</taxon>
        <taxon>Pseudomonadati</taxon>
        <taxon>Myxococcota</taxon>
        <taxon>Polyangia</taxon>
        <taxon>Haliangiales</taxon>
        <taxon>Kofleriaceae</taxon>
        <taxon>Haliangium</taxon>
    </lineage>
</organism>
<evidence type="ECO:0000259" key="8">
    <source>
        <dbReference type="Pfam" id="PF00924"/>
    </source>
</evidence>
<proteinExistence type="inferred from homology"/>
<feature type="transmembrane region" description="Helical" evidence="7">
    <location>
        <begin position="189"/>
        <end position="217"/>
    </location>
</feature>
<evidence type="ECO:0000256" key="7">
    <source>
        <dbReference type="SAM" id="Phobius"/>
    </source>
</evidence>
<keyword evidence="4 7" id="KW-0812">Transmembrane</keyword>
<evidence type="ECO:0000256" key="3">
    <source>
        <dbReference type="ARBA" id="ARBA00022475"/>
    </source>
</evidence>
<comment type="subcellular location">
    <subcellularLocation>
        <location evidence="1">Cell membrane</location>
        <topology evidence="1">Multi-pass membrane protein</topology>
    </subcellularLocation>
</comment>
<dbReference type="Gene3D" id="3.30.70.100">
    <property type="match status" value="1"/>
</dbReference>
<evidence type="ECO:0000256" key="4">
    <source>
        <dbReference type="ARBA" id="ARBA00022692"/>
    </source>
</evidence>
<dbReference type="Proteomes" id="UP000001880">
    <property type="component" value="Chromosome"/>
</dbReference>
<dbReference type="InterPro" id="IPR010920">
    <property type="entry name" value="LSM_dom_sf"/>
</dbReference>
<dbReference type="PANTHER" id="PTHR30460:SF0">
    <property type="entry name" value="MODERATE CONDUCTANCE MECHANOSENSITIVE CHANNEL YBIO"/>
    <property type="match status" value="1"/>
</dbReference>
<evidence type="ECO:0000256" key="5">
    <source>
        <dbReference type="ARBA" id="ARBA00022989"/>
    </source>
</evidence>
<protein>
    <submittedName>
        <fullName evidence="10">MscS Mechanosensitive ion channel</fullName>
    </submittedName>
</protein>
<name>D0LS58_HALO1</name>
<reference evidence="10 11" key="1">
    <citation type="journal article" date="2010" name="Stand. Genomic Sci.">
        <title>Complete genome sequence of Haliangium ochraceum type strain (SMP-2).</title>
        <authorList>
            <consortium name="US DOE Joint Genome Institute (JGI-PGF)"/>
            <person name="Ivanova N."/>
            <person name="Daum C."/>
            <person name="Lang E."/>
            <person name="Abt B."/>
            <person name="Kopitz M."/>
            <person name="Saunders E."/>
            <person name="Lapidus A."/>
            <person name="Lucas S."/>
            <person name="Glavina Del Rio T."/>
            <person name="Nolan M."/>
            <person name="Tice H."/>
            <person name="Copeland A."/>
            <person name="Cheng J.F."/>
            <person name="Chen F."/>
            <person name="Bruce D."/>
            <person name="Goodwin L."/>
            <person name="Pitluck S."/>
            <person name="Mavromatis K."/>
            <person name="Pati A."/>
            <person name="Mikhailova N."/>
            <person name="Chen A."/>
            <person name="Palaniappan K."/>
            <person name="Land M."/>
            <person name="Hauser L."/>
            <person name="Chang Y.J."/>
            <person name="Jeffries C.D."/>
            <person name="Detter J.C."/>
            <person name="Brettin T."/>
            <person name="Rohde M."/>
            <person name="Goker M."/>
            <person name="Bristow J."/>
            <person name="Markowitz V."/>
            <person name="Eisen J.A."/>
            <person name="Hugenholtz P."/>
            <person name="Kyrpides N.C."/>
            <person name="Klenk H.P."/>
        </authorList>
    </citation>
    <scope>NUCLEOTIDE SEQUENCE [LARGE SCALE GENOMIC DNA]</scope>
    <source>
        <strain evidence="11">DSM 14365 / CIP 107738 / JCM 11303 / AJ 13395 / SMP-2</strain>
    </source>
</reference>
<accession>D0LS58</accession>
<feature type="transmembrane region" description="Helical" evidence="7">
    <location>
        <begin position="250"/>
        <end position="267"/>
    </location>
</feature>
<dbReference type="Pfam" id="PF00924">
    <property type="entry name" value="MS_channel_2nd"/>
    <property type="match status" value="1"/>
</dbReference>
<gene>
    <name evidence="10" type="ordered locus">Hoch_1188</name>
</gene>
<feature type="transmembrane region" description="Helical" evidence="7">
    <location>
        <begin position="107"/>
        <end position="128"/>
    </location>
</feature>
<feature type="domain" description="Mechanosensitive ion channel transmembrane helices 2/3" evidence="9">
    <location>
        <begin position="328"/>
        <end position="369"/>
    </location>
</feature>
<dbReference type="GO" id="GO:0008381">
    <property type="term" value="F:mechanosensitive monoatomic ion channel activity"/>
    <property type="evidence" value="ECO:0007669"/>
    <property type="project" value="InterPro"/>
</dbReference>
<feature type="transmembrane region" description="Helical" evidence="7">
    <location>
        <begin position="279"/>
        <end position="301"/>
    </location>
</feature>
<dbReference type="Pfam" id="PF21088">
    <property type="entry name" value="MS_channel_1st"/>
    <property type="match status" value="1"/>
</dbReference>
<evidence type="ECO:0000313" key="11">
    <source>
        <dbReference type="Proteomes" id="UP000001880"/>
    </source>
</evidence>
<sequence>MQPLRFLDNVDLNNAILVGVIVTTGLIVGWGCIFGVSLMLRRGARLSNISWLERGTNEIVRVARLLLAVSSVLLLLGGIGILAYASFTELDLAPELEPSVDILRRDFATVLLTTAAALLGSLLAVVIFRKLGVRTARSIEQILRQRAIHDEQSAYVDKVANHLPATIAFALVFALLQFVFRRLELPEVIAWSVTTLVFVWMLISASQVVINLSFFFTHGLLQTAEKRGAEARFGEIYSALQGLLPFGQRSLEAIIYVAVATLIVRRFESLEAFAPYGPVAIRVIALFFVASVLVTISEMLLKRRFLSRLSGDDQKLRRRATFITLLQKVIRVVIYFCFGLMALEDIGVNTTPILASAGIVGLAIGLGSQKIVEDLLNGVFLVFEDQVLNGDYVRVGETEGIVEELTLRVTRIRDRLGRVHILRNSEITNVINYSRGWTLAVVSMSVAYESDLDEALGVIEKACQLLPDACGDALVGTPEVMGIETVDESCLQVRIETRVAPNQHFLVKRALNRLLVEQFNAHGLEIPYPKSVELSEAPPATPRPRRVPS</sequence>
<dbReference type="EMBL" id="CP001804">
    <property type="protein sequence ID" value="ACY13755.1"/>
    <property type="molecule type" value="Genomic_DNA"/>
</dbReference>